<dbReference type="NCBIfam" id="NF046000">
    <property type="entry name" value="MAG1210_fam"/>
    <property type="match status" value="1"/>
</dbReference>
<organism evidence="4 5">
    <name type="scientific">Candidatus Gallimonas gallistercoris</name>
    <dbReference type="NCBI Taxonomy" id="2838602"/>
    <lineage>
        <taxon>Bacteria</taxon>
        <taxon>Bacillati</taxon>
        <taxon>Bacillota</taxon>
        <taxon>Clostridia</taxon>
        <taxon>Candidatus Gallimonas</taxon>
    </lineage>
</organism>
<dbReference type="AlphaFoldDB" id="A0A9D2H0N9"/>
<evidence type="ECO:0000313" key="4">
    <source>
        <dbReference type="EMBL" id="HJA02348.1"/>
    </source>
</evidence>
<accession>A0A9D2H0N9</accession>
<protein>
    <submittedName>
        <fullName evidence="4">Uncharacterized protein</fullName>
    </submittedName>
</protein>
<feature type="region of interest" description="Disordered" evidence="2">
    <location>
        <begin position="636"/>
        <end position="712"/>
    </location>
</feature>
<feature type="compositionally biased region" description="Basic and acidic residues" evidence="2">
    <location>
        <begin position="703"/>
        <end position="712"/>
    </location>
</feature>
<feature type="compositionally biased region" description="Low complexity" evidence="2">
    <location>
        <begin position="666"/>
        <end position="684"/>
    </location>
</feature>
<evidence type="ECO:0000256" key="3">
    <source>
        <dbReference type="SAM" id="Phobius"/>
    </source>
</evidence>
<name>A0A9D2H0N9_9FIRM</name>
<feature type="coiled-coil region" evidence="1">
    <location>
        <begin position="124"/>
        <end position="151"/>
    </location>
</feature>
<keyword evidence="3" id="KW-0812">Transmembrane</keyword>
<keyword evidence="3" id="KW-0472">Membrane</keyword>
<feature type="transmembrane region" description="Helical" evidence="3">
    <location>
        <begin position="72"/>
        <end position="93"/>
    </location>
</feature>
<keyword evidence="1" id="KW-0175">Coiled coil</keyword>
<feature type="compositionally biased region" description="Basic and acidic residues" evidence="2">
    <location>
        <begin position="636"/>
        <end position="647"/>
    </location>
</feature>
<proteinExistence type="predicted"/>
<reference evidence="4" key="2">
    <citation type="submission" date="2021-04" db="EMBL/GenBank/DDBJ databases">
        <authorList>
            <person name="Gilroy R."/>
        </authorList>
    </citation>
    <scope>NUCLEOTIDE SEQUENCE</scope>
    <source>
        <strain evidence="4">CHK156-179</strain>
    </source>
</reference>
<feature type="compositionally biased region" description="Acidic residues" evidence="2">
    <location>
        <begin position="685"/>
        <end position="694"/>
    </location>
</feature>
<keyword evidence="3" id="KW-1133">Transmembrane helix</keyword>
<evidence type="ECO:0000313" key="5">
    <source>
        <dbReference type="Proteomes" id="UP000824221"/>
    </source>
</evidence>
<comment type="caution">
    <text evidence="4">The sequence shown here is derived from an EMBL/GenBank/DDBJ whole genome shotgun (WGS) entry which is preliminary data.</text>
</comment>
<gene>
    <name evidence="4" type="ORF">H9797_03085</name>
</gene>
<evidence type="ECO:0000256" key="1">
    <source>
        <dbReference type="SAM" id="Coils"/>
    </source>
</evidence>
<feature type="transmembrane region" description="Helical" evidence="3">
    <location>
        <begin position="99"/>
        <end position="123"/>
    </location>
</feature>
<dbReference type="EMBL" id="DXAJ01000044">
    <property type="protein sequence ID" value="HJA02348.1"/>
    <property type="molecule type" value="Genomic_DNA"/>
</dbReference>
<reference evidence="4" key="1">
    <citation type="journal article" date="2021" name="PeerJ">
        <title>Extensive microbial diversity within the chicken gut microbiome revealed by metagenomics and culture.</title>
        <authorList>
            <person name="Gilroy R."/>
            <person name="Ravi A."/>
            <person name="Getino M."/>
            <person name="Pursley I."/>
            <person name="Horton D.L."/>
            <person name="Alikhan N.F."/>
            <person name="Baker D."/>
            <person name="Gharbi K."/>
            <person name="Hall N."/>
            <person name="Watson M."/>
            <person name="Adriaenssens E.M."/>
            <person name="Foster-Nyarko E."/>
            <person name="Jarju S."/>
            <person name="Secka A."/>
            <person name="Antonio M."/>
            <person name="Oren A."/>
            <person name="Chaudhuri R.R."/>
            <person name="La Ragione R."/>
            <person name="Hildebrand F."/>
            <person name="Pallen M.J."/>
        </authorList>
    </citation>
    <scope>NUCLEOTIDE SEQUENCE</scope>
    <source>
        <strain evidence="4">CHK156-179</strain>
    </source>
</reference>
<evidence type="ECO:0000256" key="2">
    <source>
        <dbReference type="SAM" id="MobiDB-lite"/>
    </source>
</evidence>
<dbReference type="Proteomes" id="UP000824221">
    <property type="component" value="Unassembled WGS sequence"/>
</dbReference>
<sequence>MDQLADFEPLEYYEKHLKGAMERNAEEYFDALVKRSGVDPEQNKATVARYNKEAAEAEEAGKKLGSFKALKVFLIVLTAAAFLAAIILIFSYASGEGYWLYLFLGILFALLGIGLVVLLCTVIKKKLKEREERHKKEVEEANAVLKQAYDEMAPLNALFTWDMTRELVLKTMPDLTLDEQLDVRRLDLLCRKYGYEPDEDQSVSTVFLLSGTAEGSPFLFERRFRRTMGTKTYTGTLTIHWTTTETDSEGHVHTQHHTQTLTASVIKPAPYYGFETRLIYANEGAPRLTFTRGPQHSELLSEKEREKKVKKGGKELKERTEEAISEGKRFTELANTEFEVLFGALDRDNEVEYRLMFTPLAQQNMLGLITSDKGYGDDFSFVKSGMINIICSEHAQNWLTDTDPARYKSYDLAASKASFISFNAGYFKSMYFDLAPVLAVPLYRMQKPAEFIYRDVYDYNYTGGEAEVLANRFAPSVFAPQDAKTETILKARPVRREGNTDSVSVTAHSFDAVDRVDYVNVFGGDGRYHAVPVPWVEYIPVERMSEMALKRVGGTREAFEGHKNGALQEFVRRFGESASAFSDGLMAFPVANGGLSESTDSELSAIFGLKEAAAAGAAILSGIAAVEAASDMLDAAEQKARAERSPDEAPQEAENTSAPAPETPIEEAAAADGAAASEETSAEPAETDAPEQEETALTADAEAIEKSNQEET</sequence>